<dbReference type="AlphaFoldDB" id="A0A8K0T4V8"/>
<evidence type="ECO:0000256" key="1">
    <source>
        <dbReference type="SAM" id="MobiDB-lite"/>
    </source>
</evidence>
<name>A0A8K0T4V8_9PEZI</name>
<sequence length="269" mass="26750">MKFLTILTVFTASVAAAQHSHSRRSTRKHRHRRQCGAGGAAPSVIPDVPAVETTPAPVFETPAPEPETGNGNGGNGGDNNNNGGGNNGGNAGNGGNNGGNGGNAGNGGNGNGNAGGNNGGNGGNPGNGAANGQTLVLFEVGGVPGNECLTFRNNGEIVNAACVNEAADRQLTPSTINGADVLVVQRSFSNGFRPDLVGQQVCVGFNGTHFKAEDCASDAVELVSFTGTNVVAPGGACLNGHDDRAQVTVDPNGQGCAEFIPTNVTPTPP</sequence>
<feature type="signal peptide" evidence="2">
    <location>
        <begin position="1"/>
        <end position="16"/>
    </location>
</feature>
<evidence type="ECO:0000256" key="2">
    <source>
        <dbReference type="SAM" id="SignalP"/>
    </source>
</evidence>
<gene>
    <name evidence="3" type="ORF">B0T11DRAFT_286530</name>
</gene>
<proteinExistence type="predicted"/>
<dbReference type="OrthoDB" id="2986744at2759"/>
<feature type="compositionally biased region" description="Basic residues" evidence="1">
    <location>
        <begin position="20"/>
        <end position="34"/>
    </location>
</feature>
<accession>A0A8K0T4V8</accession>
<reference evidence="3" key="1">
    <citation type="journal article" date="2021" name="Nat. Commun.">
        <title>Genetic determinants of endophytism in the Arabidopsis root mycobiome.</title>
        <authorList>
            <person name="Mesny F."/>
            <person name="Miyauchi S."/>
            <person name="Thiergart T."/>
            <person name="Pickel B."/>
            <person name="Atanasova L."/>
            <person name="Karlsson M."/>
            <person name="Huettel B."/>
            <person name="Barry K.W."/>
            <person name="Haridas S."/>
            <person name="Chen C."/>
            <person name="Bauer D."/>
            <person name="Andreopoulos W."/>
            <person name="Pangilinan J."/>
            <person name="LaButti K."/>
            <person name="Riley R."/>
            <person name="Lipzen A."/>
            <person name="Clum A."/>
            <person name="Drula E."/>
            <person name="Henrissat B."/>
            <person name="Kohler A."/>
            <person name="Grigoriev I.V."/>
            <person name="Martin F.M."/>
            <person name="Hacquard S."/>
        </authorList>
    </citation>
    <scope>NUCLEOTIDE SEQUENCE</scope>
    <source>
        <strain evidence="3">MPI-CAGE-AT-0016</strain>
    </source>
</reference>
<organism evidence="3 4">
    <name type="scientific">Plectosphaerella cucumerina</name>
    <dbReference type="NCBI Taxonomy" id="40658"/>
    <lineage>
        <taxon>Eukaryota</taxon>
        <taxon>Fungi</taxon>
        <taxon>Dikarya</taxon>
        <taxon>Ascomycota</taxon>
        <taxon>Pezizomycotina</taxon>
        <taxon>Sordariomycetes</taxon>
        <taxon>Hypocreomycetidae</taxon>
        <taxon>Glomerellales</taxon>
        <taxon>Plectosphaerellaceae</taxon>
        <taxon>Plectosphaerella</taxon>
    </lineage>
</organism>
<comment type="caution">
    <text evidence="3">The sequence shown here is derived from an EMBL/GenBank/DDBJ whole genome shotgun (WGS) entry which is preliminary data.</text>
</comment>
<dbReference type="Proteomes" id="UP000813385">
    <property type="component" value="Unassembled WGS sequence"/>
</dbReference>
<keyword evidence="2" id="KW-0732">Signal</keyword>
<keyword evidence="4" id="KW-1185">Reference proteome</keyword>
<evidence type="ECO:0000313" key="3">
    <source>
        <dbReference type="EMBL" id="KAH7353262.1"/>
    </source>
</evidence>
<evidence type="ECO:0000313" key="4">
    <source>
        <dbReference type="Proteomes" id="UP000813385"/>
    </source>
</evidence>
<dbReference type="EMBL" id="JAGPXD010000005">
    <property type="protein sequence ID" value="KAH7353262.1"/>
    <property type="molecule type" value="Genomic_DNA"/>
</dbReference>
<feature type="region of interest" description="Disordered" evidence="1">
    <location>
        <begin position="17"/>
        <end position="90"/>
    </location>
</feature>
<feature type="chain" id="PRO_5035482259" evidence="2">
    <location>
        <begin position="17"/>
        <end position="269"/>
    </location>
</feature>
<feature type="compositionally biased region" description="Gly residues" evidence="1">
    <location>
        <begin position="70"/>
        <end position="90"/>
    </location>
</feature>
<protein>
    <submittedName>
        <fullName evidence="3">Uncharacterized protein</fullName>
    </submittedName>
</protein>